<evidence type="ECO:0000313" key="6">
    <source>
        <dbReference type="Proteomes" id="UP000236732"/>
    </source>
</evidence>
<dbReference type="GO" id="GO:0046500">
    <property type="term" value="P:S-adenosylmethionine metabolic process"/>
    <property type="evidence" value="ECO:0007669"/>
    <property type="project" value="TreeGrafter"/>
</dbReference>
<dbReference type="GO" id="GO:0016594">
    <property type="term" value="F:glycine binding"/>
    <property type="evidence" value="ECO:0007669"/>
    <property type="project" value="TreeGrafter"/>
</dbReference>
<reference evidence="5 6" key="1">
    <citation type="submission" date="2016-10" db="EMBL/GenBank/DDBJ databases">
        <authorList>
            <person name="de Groot N.N."/>
        </authorList>
    </citation>
    <scope>NUCLEOTIDE SEQUENCE [LARGE SCALE GENOMIC DNA]</scope>
    <source>
        <strain evidence="5 6">CGMCC 4.7037</strain>
    </source>
</reference>
<dbReference type="SUPFAM" id="SSF53335">
    <property type="entry name" value="S-adenosyl-L-methionine-dependent methyltransferases"/>
    <property type="match status" value="1"/>
</dbReference>
<dbReference type="Proteomes" id="UP000236732">
    <property type="component" value="Unassembled WGS sequence"/>
</dbReference>
<proteinExistence type="predicted"/>
<evidence type="ECO:0000256" key="2">
    <source>
        <dbReference type="ARBA" id="ARBA00022679"/>
    </source>
</evidence>
<dbReference type="GO" id="GO:0046498">
    <property type="term" value="P:S-adenosylhomocysteine metabolic process"/>
    <property type="evidence" value="ECO:0007669"/>
    <property type="project" value="TreeGrafter"/>
</dbReference>
<dbReference type="GO" id="GO:1904047">
    <property type="term" value="F:S-adenosyl-L-methionine binding"/>
    <property type="evidence" value="ECO:0007669"/>
    <property type="project" value="TreeGrafter"/>
</dbReference>
<dbReference type="OrthoDB" id="3818852at2"/>
<dbReference type="Gene3D" id="3.40.50.150">
    <property type="entry name" value="Vaccinia Virus protein VP39"/>
    <property type="match status" value="1"/>
</dbReference>
<name>A0A1H6E9D3_9ACTN</name>
<evidence type="ECO:0000313" key="5">
    <source>
        <dbReference type="EMBL" id="SEG94302.1"/>
    </source>
</evidence>
<organism evidence="5 6">
    <name type="scientific">Nonomuraea solani</name>
    <dbReference type="NCBI Taxonomy" id="1144553"/>
    <lineage>
        <taxon>Bacteria</taxon>
        <taxon>Bacillati</taxon>
        <taxon>Actinomycetota</taxon>
        <taxon>Actinomycetes</taxon>
        <taxon>Streptosporangiales</taxon>
        <taxon>Streptosporangiaceae</taxon>
        <taxon>Nonomuraea</taxon>
    </lineage>
</organism>
<dbReference type="CDD" id="cd02440">
    <property type="entry name" value="AdoMet_MTases"/>
    <property type="match status" value="1"/>
</dbReference>
<evidence type="ECO:0000256" key="1">
    <source>
        <dbReference type="ARBA" id="ARBA00022603"/>
    </source>
</evidence>
<evidence type="ECO:0000256" key="3">
    <source>
        <dbReference type="ARBA" id="ARBA00022691"/>
    </source>
</evidence>
<feature type="domain" description="Methyltransferase" evidence="4">
    <location>
        <begin position="51"/>
        <end position="143"/>
    </location>
</feature>
<dbReference type="GO" id="GO:0006730">
    <property type="term" value="P:one-carbon metabolic process"/>
    <property type="evidence" value="ECO:0007669"/>
    <property type="project" value="TreeGrafter"/>
</dbReference>
<dbReference type="PANTHER" id="PTHR16458">
    <property type="entry name" value="GLYCINE N-METHYLTRANSFERASE"/>
    <property type="match status" value="1"/>
</dbReference>
<dbReference type="GO" id="GO:0006111">
    <property type="term" value="P:regulation of gluconeogenesis"/>
    <property type="evidence" value="ECO:0007669"/>
    <property type="project" value="TreeGrafter"/>
</dbReference>
<dbReference type="GO" id="GO:0042802">
    <property type="term" value="F:identical protein binding"/>
    <property type="evidence" value="ECO:0007669"/>
    <property type="project" value="TreeGrafter"/>
</dbReference>
<keyword evidence="2 5" id="KW-0808">Transferase</keyword>
<dbReference type="EMBL" id="FNVT01000008">
    <property type="protein sequence ID" value="SEG94302.1"/>
    <property type="molecule type" value="Genomic_DNA"/>
</dbReference>
<dbReference type="GO" id="GO:1901052">
    <property type="term" value="P:sarcosine metabolic process"/>
    <property type="evidence" value="ECO:0007669"/>
    <property type="project" value="TreeGrafter"/>
</dbReference>
<dbReference type="PANTHER" id="PTHR16458:SF2">
    <property type="entry name" value="GLYCINE N-METHYLTRANSFERASE"/>
    <property type="match status" value="1"/>
</dbReference>
<keyword evidence="3" id="KW-0949">S-adenosyl-L-methionine</keyword>
<accession>A0A1H6E9D3</accession>
<dbReference type="InterPro" id="IPR041698">
    <property type="entry name" value="Methyltransf_25"/>
</dbReference>
<sequence>MLDYYRDLATDYHWIFPDEIVTFPGVIGGTSVENVELIQEAVRALPPGAAVLDCACGIGTDAMALAHAGFQVTATDGSPSMAAEARRRLPADVQVLVARWEELPVAGPYELVLCLGNSLVHAGSHEAMVAALSGMRRVLSPTGTLIVDSRNWELLYRERHRIVTSERLRERDGMRSCWVYVWSIPERFGEPCLAEIVLLLVRPDGGFTHRRYPIEFQPFTPAQLKDRLTEAGFEITGSSYHADRQRYAFTCRPTGPG</sequence>
<dbReference type="AlphaFoldDB" id="A0A1H6E9D3"/>
<dbReference type="InterPro" id="IPR029063">
    <property type="entry name" value="SAM-dependent_MTases_sf"/>
</dbReference>
<dbReference type="GO" id="GO:0005829">
    <property type="term" value="C:cytosol"/>
    <property type="evidence" value="ECO:0007669"/>
    <property type="project" value="TreeGrafter"/>
</dbReference>
<keyword evidence="1 5" id="KW-0489">Methyltransferase</keyword>
<keyword evidence="6" id="KW-1185">Reference proteome</keyword>
<evidence type="ECO:0000259" key="4">
    <source>
        <dbReference type="Pfam" id="PF13649"/>
    </source>
</evidence>
<dbReference type="GO" id="GO:0032259">
    <property type="term" value="P:methylation"/>
    <property type="evidence" value="ECO:0007669"/>
    <property type="project" value="UniProtKB-KW"/>
</dbReference>
<dbReference type="GO" id="GO:0017174">
    <property type="term" value="F:glycine N-methyltransferase activity"/>
    <property type="evidence" value="ECO:0007669"/>
    <property type="project" value="InterPro"/>
</dbReference>
<dbReference type="InterPro" id="IPR014369">
    <property type="entry name" value="Gly/Sar_N_MeTrfase"/>
</dbReference>
<dbReference type="RefSeq" id="WP_160150420.1">
    <property type="nucleotide sequence ID" value="NZ_FNVT01000008.1"/>
</dbReference>
<dbReference type="Pfam" id="PF13649">
    <property type="entry name" value="Methyltransf_25"/>
    <property type="match status" value="1"/>
</dbReference>
<gene>
    <name evidence="5" type="ORF">SAMN05444920_108344</name>
</gene>
<dbReference type="GO" id="GO:0051289">
    <property type="term" value="P:protein homotetramerization"/>
    <property type="evidence" value="ECO:0007669"/>
    <property type="project" value="TreeGrafter"/>
</dbReference>
<protein>
    <submittedName>
        <fullName evidence="5">Methyltransferase domain-containing protein</fullName>
    </submittedName>
</protein>